<keyword evidence="4" id="KW-1133">Transmembrane helix</keyword>
<accession>A0A1E4RTS8</accession>
<name>A0A0H5C4L4_CYBJN</name>
<evidence type="ECO:0000256" key="12">
    <source>
        <dbReference type="ARBA" id="ARBA00041716"/>
    </source>
</evidence>
<evidence type="ECO:0000256" key="5">
    <source>
        <dbReference type="ARBA" id="ARBA00023010"/>
    </source>
</evidence>
<keyword evidence="6" id="KW-0496">Mitochondrion</keyword>
<dbReference type="PROSITE" id="PS50076">
    <property type="entry name" value="DNAJ_2"/>
    <property type="match status" value="1"/>
</dbReference>
<comment type="similarity">
    <text evidence="10">Belongs to the TIM14 family.</text>
</comment>
<dbReference type="EMBL" id="KV453953">
    <property type="protein sequence ID" value="ODV70677.1"/>
    <property type="molecule type" value="Genomic_DNA"/>
</dbReference>
<evidence type="ECO:0000256" key="7">
    <source>
        <dbReference type="ARBA" id="ARBA00023136"/>
    </source>
</evidence>
<evidence type="ECO:0000313" key="16">
    <source>
        <dbReference type="Proteomes" id="UP000038830"/>
    </source>
</evidence>
<comment type="function">
    <text evidence="9">Essential component of the PAM complex, a complex required for the translocation of transit peptide-containing proteins from the inner membrane into the mitochondrial matrix in an ATP-dependent manner. In the complex, it is required to stimulate activity of mtHSP70 (SSC1).</text>
</comment>
<evidence type="ECO:0000256" key="2">
    <source>
        <dbReference type="ARBA" id="ARBA00022692"/>
    </source>
</evidence>
<protein>
    <recommendedName>
        <fullName evidence="11">Mitochondrial import inner membrane translocase subunit TIM14</fullName>
    </recommendedName>
    <alternativeName>
        <fullName evidence="12">Presequence translocated-associated motor subunit PAM18</fullName>
    </alternativeName>
</protein>
<dbReference type="STRING" id="983966.A0A0H5C4L4"/>
<dbReference type="GO" id="GO:0001405">
    <property type="term" value="C:PAM complex, Tim23 associated import motor"/>
    <property type="evidence" value="ECO:0007669"/>
    <property type="project" value="TreeGrafter"/>
</dbReference>
<dbReference type="AlphaFoldDB" id="A0A0H5C4L4"/>
<dbReference type="SUPFAM" id="SSF46565">
    <property type="entry name" value="Chaperone J-domain"/>
    <property type="match status" value="1"/>
</dbReference>
<reference evidence="15 17" key="3">
    <citation type="journal article" date="2016" name="Proc. Natl. Acad. Sci. U.S.A.">
        <title>Comparative genomics of biotechnologically important yeasts.</title>
        <authorList>
            <person name="Riley R."/>
            <person name="Haridas S."/>
            <person name="Wolfe K.H."/>
            <person name="Lopes M.R."/>
            <person name="Hittinger C.T."/>
            <person name="Goeker M."/>
            <person name="Salamov A.A."/>
            <person name="Wisecaver J.H."/>
            <person name="Long T.M."/>
            <person name="Calvey C.H."/>
            <person name="Aerts A.L."/>
            <person name="Barry K.W."/>
            <person name="Choi C."/>
            <person name="Clum A."/>
            <person name="Coughlan A.Y."/>
            <person name="Deshpande S."/>
            <person name="Douglass A.P."/>
            <person name="Hanson S.J."/>
            <person name="Klenk H.-P."/>
            <person name="LaButti K.M."/>
            <person name="Lapidus A."/>
            <person name="Lindquist E.A."/>
            <person name="Lipzen A.M."/>
            <person name="Meier-Kolthoff J.P."/>
            <person name="Ohm R.A."/>
            <person name="Otillar R.P."/>
            <person name="Pangilinan J.L."/>
            <person name="Peng Y."/>
            <person name="Rokas A."/>
            <person name="Rosa C.A."/>
            <person name="Scheuner C."/>
            <person name="Sibirny A.A."/>
            <person name="Slot J.C."/>
            <person name="Stielow J.B."/>
            <person name="Sun H."/>
            <person name="Kurtzman C.P."/>
            <person name="Blackwell M."/>
            <person name="Grigoriev I.V."/>
            <person name="Jeffries T.W."/>
        </authorList>
    </citation>
    <scope>NUCLEOTIDE SEQUENCE [LARGE SCALE GENOMIC DNA]</scope>
    <source>
        <strain evidence="17">ATCC 18201 / CBS 1600 / BCRC 20928 / JCM 3617 / NBRC 0987 / NRRL Y-1542</strain>
        <strain evidence="15">NRRL Y-1542</strain>
    </source>
</reference>
<keyword evidence="3" id="KW-0999">Mitochondrion inner membrane</keyword>
<sequence>MAQTIDIPTLPVPGEKSQPQQLILGAPASGHESQHQTPPQGTADYYFDQAVTSIGNHPILAGIGGFMCAYFIAGAFKSNQPGINGKAFSKGGFGGKMTRKEALQILNLRESTLTQKKLKDTHRRIMLANHPDKGGSPYVATKINEAKDFLVKAGNIKK</sequence>
<reference evidence="16" key="2">
    <citation type="journal article" date="2015" name="J. Biotechnol.">
        <title>The structure of the Cyberlindnera jadinii genome and its relation to Candida utilis analyzed by the occurrence of single nucleotide polymorphisms.</title>
        <authorList>
            <person name="Rupp O."/>
            <person name="Brinkrolf K."/>
            <person name="Buerth C."/>
            <person name="Kunigo M."/>
            <person name="Schneider J."/>
            <person name="Jaenicke S."/>
            <person name="Goesmann A."/>
            <person name="Puehler A."/>
            <person name="Jaeger K.-E."/>
            <person name="Ernst J.F."/>
        </authorList>
    </citation>
    <scope>NUCLEOTIDE SEQUENCE [LARGE SCALE GENOMIC DNA]</scope>
    <source>
        <strain evidence="16">ATCC 18201 / CBS 1600 / BCRC 20928 / JCM 3617 / NBRC 0987 / NRRL Y-1542</strain>
    </source>
</reference>
<evidence type="ECO:0000256" key="1">
    <source>
        <dbReference type="ARBA" id="ARBA00004434"/>
    </source>
</evidence>
<reference evidence="14" key="1">
    <citation type="submission" date="2014-12" db="EMBL/GenBank/DDBJ databases">
        <authorList>
            <person name="Jaenicke S."/>
        </authorList>
    </citation>
    <scope>NUCLEOTIDE SEQUENCE [LARGE SCALE GENOMIC DNA]</scope>
    <source>
        <strain evidence="14">CBS1600</strain>
    </source>
</reference>
<accession>A0A0H5C4L4</accession>
<evidence type="ECO:0000256" key="6">
    <source>
        <dbReference type="ARBA" id="ARBA00023128"/>
    </source>
</evidence>
<evidence type="ECO:0000256" key="11">
    <source>
        <dbReference type="ARBA" id="ARBA00040828"/>
    </source>
</evidence>
<dbReference type="PANTHER" id="PTHR12763">
    <property type="match status" value="1"/>
</dbReference>
<feature type="domain" description="J" evidence="13">
    <location>
        <begin position="101"/>
        <end position="158"/>
    </location>
</feature>
<dbReference type="OMA" id="EGSAEWY"/>
<organism evidence="14 16">
    <name type="scientific">Cyberlindnera jadinii (strain ATCC 18201 / CBS 1600 / BCRC 20928 / JCM 3617 / NBRC 0987 / NRRL Y-1542)</name>
    <name type="common">Torula yeast</name>
    <name type="synonym">Candida utilis</name>
    <dbReference type="NCBI Taxonomy" id="983966"/>
    <lineage>
        <taxon>Eukaryota</taxon>
        <taxon>Fungi</taxon>
        <taxon>Dikarya</taxon>
        <taxon>Ascomycota</taxon>
        <taxon>Saccharomycotina</taxon>
        <taxon>Saccharomycetes</taxon>
        <taxon>Phaffomycetales</taxon>
        <taxon>Phaffomycetaceae</taxon>
        <taxon>Cyberlindnera</taxon>
    </lineage>
</organism>
<keyword evidence="7" id="KW-0472">Membrane</keyword>
<keyword evidence="2" id="KW-0812">Transmembrane</keyword>
<comment type="subcellular location">
    <subcellularLocation>
        <location evidence="1">Mitochondrion inner membrane</location>
        <topology evidence="1">Single-pass membrane protein</topology>
    </subcellularLocation>
</comment>
<dbReference type="GO" id="GO:0001671">
    <property type="term" value="F:ATPase activator activity"/>
    <property type="evidence" value="ECO:0007669"/>
    <property type="project" value="UniProtKB-ARBA"/>
</dbReference>
<dbReference type="GO" id="GO:0030150">
    <property type="term" value="P:protein import into mitochondrial matrix"/>
    <property type="evidence" value="ECO:0007669"/>
    <property type="project" value="TreeGrafter"/>
</dbReference>
<evidence type="ECO:0000259" key="13">
    <source>
        <dbReference type="PROSITE" id="PS50076"/>
    </source>
</evidence>
<keyword evidence="8" id="KW-0143">Chaperone</keyword>
<dbReference type="PANTHER" id="PTHR12763:SF28">
    <property type="entry name" value="GEO10507P1-RELATED"/>
    <property type="match status" value="1"/>
</dbReference>
<evidence type="ECO:0000256" key="4">
    <source>
        <dbReference type="ARBA" id="ARBA00022989"/>
    </source>
</evidence>
<evidence type="ECO:0000256" key="9">
    <source>
        <dbReference type="ARBA" id="ARBA00037395"/>
    </source>
</evidence>
<dbReference type="InterPro" id="IPR036869">
    <property type="entry name" value="J_dom_sf"/>
</dbReference>
<dbReference type="Proteomes" id="UP000038830">
    <property type="component" value="Unassembled WGS sequence"/>
</dbReference>
<keyword evidence="5" id="KW-0811">Translocation</keyword>
<evidence type="ECO:0000313" key="17">
    <source>
        <dbReference type="Proteomes" id="UP000094389"/>
    </source>
</evidence>
<evidence type="ECO:0000313" key="15">
    <source>
        <dbReference type="EMBL" id="ODV70677.1"/>
    </source>
</evidence>
<dbReference type="SMART" id="SM00271">
    <property type="entry name" value="DnaJ"/>
    <property type="match status" value="1"/>
</dbReference>
<gene>
    <name evidence="14" type="ORF">BN1211_3382</name>
    <name evidence="15" type="ORF">CYBJADRAFT_170045</name>
</gene>
<dbReference type="InterPro" id="IPR001623">
    <property type="entry name" value="DnaJ_domain"/>
</dbReference>
<dbReference type="Gene3D" id="1.10.287.110">
    <property type="entry name" value="DnaJ domain"/>
    <property type="match status" value="1"/>
</dbReference>
<evidence type="ECO:0000256" key="8">
    <source>
        <dbReference type="ARBA" id="ARBA00023186"/>
    </source>
</evidence>
<evidence type="ECO:0000256" key="10">
    <source>
        <dbReference type="ARBA" id="ARBA00038105"/>
    </source>
</evidence>
<keyword evidence="5" id="KW-0813">Transport</keyword>
<proteinExistence type="inferred from homology"/>
<keyword evidence="5" id="KW-0653">Protein transport</keyword>
<dbReference type="OrthoDB" id="240298at2759"/>
<evidence type="ECO:0000313" key="14">
    <source>
        <dbReference type="EMBL" id="CEP22923.1"/>
    </source>
</evidence>
<keyword evidence="17" id="KW-1185">Reference proteome</keyword>
<evidence type="ECO:0000256" key="3">
    <source>
        <dbReference type="ARBA" id="ARBA00022792"/>
    </source>
</evidence>
<dbReference type="Proteomes" id="UP000094389">
    <property type="component" value="Unassembled WGS sequence"/>
</dbReference>
<dbReference type="FunFam" id="1.10.287.110:FF:000001">
    <property type="entry name" value="Import inner membrane translocase subunit tim14"/>
    <property type="match status" value="1"/>
</dbReference>
<dbReference type="EMBL" id="CDQK01000003">
    <property type="protein sequence ID" value="CEP22923.1"/>
    <property type="molecule type" value="Genomic_DNA"/>
</dbReference>